<keyword evidence="3" id="KW-1185">Reference proteome</keyword>
<dbReference type="AlphaFoldDB" id="A0A9E7EW94"/>
<evidence type="ECO:0000313" key="3">
    <source>
        <dbReference type="Proteomes" id="UP001055439"/>
    </source>
</evidence>
<dbReference type="OrthoDB" id="735844at2759"/>
<evidence type="ECO:0000256" key="1">
    <source>
        <dbReference type="SAM" id="Phobius"/>
    </source>
</evidence>
<feature type="transmembrane region" description="Helical" evidence="1">
    <location>
        <begin position="207"/>
        <end position="230"/>
    </location>
</feature>
<dbReference type="Gene3D" id="2.60.120.430">
    <property type="entry name" value="Galactose-binding lectin"/>
    <property type="match status" value="1"/>
</dbReference>
<proteinExistence type="predicted"/>
<keyword evidence="1" id="KW-0812">Transmembrane</keyword>
<protein>
    <submittedName>
        <fullName evidence="2">Uncharacterized protein</fullName>
    </submittedName>
</protein>
<dbReference type="InterPro" id="IPR045272">
    <property type="entry name" value="ANXUR1/2-like"/>
</dbReference>
<dbReference type="Proteomes" id="UP001055439">
    <property type="component" value="Chromosome 10"/>
</dbReference>
<dbReference type="PANTHER" id="PTHR34590">
    <property type="entry name" value="OS03G0124300 PROTEIN-RELATED"/>
    <property type="match status" value="1"/>
</dbReference>
<gene>
    <name evidence="2" type="ORF">MUK42_01528</name>
</gene>
<evidence type="ECO:0000313" key="2">
    <source>
        <dbReference type="EMBL" id="URD82998.1"/>
    </source>
</evidence>
<accession>A0A9E7EW94</accession>
<reference evidence="2" key="1">
    <citation type="submission" date="2022-05" db="EMBL/GenBank/DDBJ databases">
        <title>The Musa troglodytarum L. genome provides insights into the mechanism of non-climacteric behaviour and enrichment of carotenoids.</title>
        <authorList>
            <person name="Wang J."/>
        </authorList>
    </citation>
    <scope>NUCLEOTIDE SEQUENCE</scope>
    <source>
        <tissue evidence="2">Leaf</tissue>
    </source>
</reference>
<sequence length="335" mass="36421">MPGSSLAPPPEFEIKNTGIHRIRLHFYPFSTPEYDLSSARFHVLASDITLLSYFGTSSPVMKEYFINLNEGKLVISFSPADRSSFAFVNAIEVMSAPKDLILDAGSGRIKYRKYGASRSCPDNVYNTARATSGATVPGSNYSMTWEFPSVQHLSISIGPSNLSNPSWIRGLLNGLEIMKINNTMGSLDGKSPVILVSEDPVGRGFGAFLRSLTCGFGFMSLSVIAFMLFVRWRSESRSLMTWSRLPVDVSNDDGASRALAASPSVYADFSPLSIGGSGDVSIQEALLAKSKMNGRFVSGRPLVVRLASEKHLGDLESKFSCAETKDNDARARQGK</sequence>
<dbReference type="GO" id="GO:0004714">
    <property type="term" value="F:transmembrane receptor protein tyrosine kinase activity"/>
    <property type="evidence" value="ECO:0007669"/>
    <property type="project" value="InterPro"/>
</dbReference>
<keyword evidence="1" id="KW-0472">Membrane</keyword>
<organism evidence="2 3">
    <name type="scientific">Musa troglodytarum</name>
    <name type="common">fe'i banana</name>
    <dbReference type="NCBI Taxonomy" id="320322"/>
    <lineage>
        <taxon>Eukaryota</taxon>
        <taxon>Viridiplantae</taxon>
        <taxon>Streptophyta</taxon>
        <taxon>Embryophyta</taxon>
        <taxon>Tracheophyta</taxon>
        <taxon>Spermatophyta</taxon>
        <taxon>Magnoliopsida</taxon>
        <taxon>Liliopsida</taxon>
        <taxon>Zingiberales</taxon>
        <taxon>Musaceae</taxon>
        <taxon>Musa</taxon>
    </lineage>
</organism>
<keyword evidence="1" id="KW-1133">Transmembrane helix</keyword>
<dbReference type="PANTHER" id="PTHR34590:SF6">
    <property type="entry name" value="RECEPTOR-LIKE KINASE"/>
    <property type="match status" value="1"/>
</dbReference>
<dbReference type="EMBL" id="CP097503">
    <property type="protein sequence ID" value="URD82998.1"/>
    <property type="molecule type" value="Genomic_DNA"/>
</dbReference>
<name>A0A9E7EW94_9LILI</name>